<reference evidence="1" key="2">
    <citation type="submission" date="2018-06" db="EMBL/GenBank/DDBJ databases">
        <authorList>
            <consortium name="Pathogen Informatics"/>
            <person name="Doyle S."/>
        </authorList>
    </citation>
    <scope>NUCLEOTIDE SEQUENCE</scope>
    <source>
        <strain evidence="1">NCTC10135</strain>
    </source>
</reference>
<dbReference type="KEGG" id="mala:NCTC10135_00181"/>
<protein>
    <submittedName>
        <fullName evidence="1">Uncharacterized protein</fullName>
    </submittedName>
</protein>
<evidence type="ECO:0000313" key="1">
    <source>
        <dbReference type="EMBL" id="SYV89689.1"/>
    </source>
</evidence>
<reference evidence="3" key="1">
    <citation type="submission" date="2018-06" db="EMBL/GenBank/DDBJ databases">
        <authorList>
            <consortium name="Pathogen Informatics"/>
        </authorList>
    </citation>
    <scope>NUCLEOTIDE SEQUENCE [LARGE SCALE GENOMIC DNA]</scope>
    <source>
        <strain evidence="3">NCTC10135</strain>
    </source>
</reference>
<dbReference type="AlphaFoldDB" id="A0A3B0NZ84"/>
<organism evidence="1 3">
    <name type="scientific">Metamycoplasma alkalescens</name>
    <dbReference type="NCBI Taxonomy" id="45363"/>
    <lineage>
        <taxon>Bacteria</taxon>
        <taxon>Bacillati</taxon>
        <taxon>Mycoplasmatota</taxon>
        <taxon>Mycoplasmoidales</taxon>
        <taxon>Metamycoplasmataceae</taxon>
        <taxon>Metamycoplasma</taxon>
    </lineage>
</organism>
<dbReference type="EMBL" id="LS991949">
    <property type="protein sequence ID" value="SYV89691.1"/>
    <property type="molecule type" value="Genomic_DNA"/>
</dbReference>
<dbReference type="Proteomes" id="UP000259864">
    <property type="component" value="Chromosome 1"/>
</dbReference>
<proteinExistence type="predicted"/>
<sequence>MFEIGRGSSITINSISKTKHGKYIYPVYSSQTLSEGLLGFYNNYQYKDSITW</sequence>
<gene>
    <name evidence="1" type="ORF">NCTC10135_00181</name>
    <name evidence="2" type="ORF">NCTC10135_00183</name>
</gene>
<evidence type="ECO:0000313" key="3">
    <source>
        <dbReference type="Proteomes" id="UP000259864"/>
    </source>
</evidence>
<evidence type="ECO:0000313" key="2">
    <source>
        <dbReference type="EMBL" id="SYV89691.1"/>
    </source>
</evidence>
<name>A0A3B0NZ84_9BACT</name>
<dbReference type="EMBL" id="LS991949">
    <property type="protein sequence ID" value="SYV89689.1"/>
    <property type="molecule type" value="Genomic_DNA"/>
</dbReference>
<feature type="non-terminal residue" evidence="1">
    <location>
        <position position="52"/>
    </location>
</feature>
<accession>A0A3B0NZ84</accession>
<dbReference type="KEGG" id="mala:NCTC10135_00183"/>